<dbReference type="EMBL" id="VZAD01000064">
    <property type="protein sequence ID" value="MQP11995.1"/>
    <property type="molecule type" value="Genomic_DNA"/>
</dbReference>
<dbReference type="InterPro" id="IPR025420">
    <property type="entry name" value="DUF4143"/>
</dbReference>
<keyword evidence="3" id="KW-0547">Nucleotide-binding</keyword>
<evidence type="ECO:0000313" key="3">
    <source>
        <dbReference type="EMBL" id="MQP11995.1"/>
    </source>
</evidence>
<dbReference type="GO" id="GO:0005524">
    <property type="term" value="F:ATP binding"/>
    <property type="evidence" value="ECO:0007669"/>
    <property type="project" value="UniProtKB-KW"/>
</dbReference>
<keyword evidence="4" id="KW-1185">Reference proteome</keyword>
<dbReference type="Proteomes" id="UP000384372">
    <property type="component" value="Unassembled WGS sequence"/>
</dbReference>
<proteinExistence type="predicted"/>
<dbReference type="SUPFAM" id="SSF52980">
    <property type="entry name" value="Restriction endonuclease-like"/>
    <property type="match status" value="1"/>
</dbReference>
<dbReference type="InterPro" id="IPR011335">
    <property type="entry name" value="Restrct_endonuc-II-like"/>
</dbReference>
<comment type="caution">
    <text evidence="3">The sequence shown here is derived from an EMBL/GenBank/DDBJ whole genome shotgun (WGS) entry which is preliminary data.</text>
</comment>
<dbReference type="AlphaFoldDB" id="A0A6A7WC66"/>
<evidence type="ECO:0000313" key="4">
    <source>
        <dbReference type="Proteomes" id="UP000384372"/>
    </source>
</evidence>
<feature type="domain" description="DUF4143" evidence="2">
    <location>
        <begin position="231"/>
        <end position="399"/>
    </location>
</feature>
<dbReference type="Pfam" id="PF13173">
    <property type="entry name" value="AAA_14"/>
    <property type="match status" value="1"/>
</dbReference>
<protein>
    <submittedName>
        <fullName evidence="3">ATP-binding protein</fullName>
    </submittedName>
</protein>
<reference evidence="3 4" key="1">
    <citation type="submission" date="2019-09" db="EMBL/GenBank/DDBJ databases">
        <title>Distinct polysaccharide growth profiles of human intestinal Prevotella copri isolates.</title>
        <authorList>
            <person name="Fehlner-Peach H."/>
            <person name="Magnabosco C."/>
            <person name="Raghavan V."/>
            <person name="Scher J.U."/>
            <person name="Tett A."/>
            <person name="Cox L.M."/>
            <person name="Gottsegen C."/>
            <person name="Watters A."/>
            <person name="Wiltshire- Gordon J.D."/>
            <person name="Segata N."/>
            <person name="Bonneau R."/>
            <person name="Littman D.R."/>
        </authorList>
    </citation>
    <scope>NUCLEOTIDE SEQUENCE [LARGE SCALE GENOMIC DNA]</scope>
    <source>
        <strain evidence="4">iAQ1173</strain>
    </source>
</reference>
<organism evidence="3 4">
    <name type="scientific">Segatella copri</name>
    <dbReference type="NCBI Taxonomy" id="165179"/>
    <lineage>
        <taxon>Bacteria</taxon>
        <taxon>Pseudomonadati</taxon>
        <taxon>Bacteroidota</taxon>
        <taxon>Bacteroidia</taxon>
        <taxon>Bacteroidales</taxon>
        <taxon>Prevotellaceae</taxon>
        <taxon>Segatella</taxon>
    </lineage>
</organism>
<dbReference type="PANTHER" id="PTHR33295">
    <property type="entry name" value="ATPASE"/>
    <property type="match status" value="1"/>
</dbReference>
<dbReference type="InterPro" id="IPR027417">
    <property type="entry name" value="P-loop_NTPase"/>
</dbReference>
<evidence type="ECO:0000259" key="1">
    <source>
        <dbReference type="Pfam" id="PF13173"/>
    </source>
</evidence>
<dbReference type="InterPro" id="IPR041682">
    <property type="entry name" value="AAA_14"/>
</dbReference>
<dbReference type="PANTHER" id="PTHR33295:SF7">
    <property type="entry name" value="ATPASE"/>
    <property type="match status" value="1"/>
</dbReference>
<accession>A0A6A7WC66</accession>
<name>A0A6A7WC66_9BACT</name>
<dbReference type="Pfam" id="PF13635">
    <property type="entry name" value="DUF4143"/>
    <property type="match status" value="1"/>
</dbReference>
<dbReference type="Gene3D" id="3.40.50.300">
    <property type="entry name" value="P-loop containing nucleotide triphosphate hydrolases"/>
    <property type="match status" value="1"/>
</dbReference>
<keyword evidence="3" id="KW-0067">ATP-binding</keyword>
<feature type="domain" description="AAA" evidence="1">
    <location>
        <begin position="24"/>
        <end position="156"/>
    </location>
</feature>
<gene>
    <name evidence="3" type="ORF">F7D20_08530</name>
</gene>
<dbReference type="OrthoDB" id="9801840at2"/>
<sequence>MGKVFKRKLYDKMLNWKQTRDGSTALLIKGARRVGKSTIAEEFAKNEYKSYILIDFADAPTALWEAIDNISDRNHFFMQLQFIYGVRLYERKSVIIFDEVQKCPQAREAIKYLVKDHRYDYIETGSLLSIRKNTKGIVIPSEETRLTMYPMDYEEFRWALNDNVTIDMLRECFNSKRSLGDATMRKLRRDFRLYMLVGGMPQAVYTYLKTNNLTEVDNKKREILDIYIDDFLKIDPSGKISKMFSAIPAQLSKNASRYQQTSILGKNESSEIIAEFLRDMEDSLTVNFAHHSNNPNVGLPAHMDYAQYKMFMGDTGLFVTLAFWDKDVTENVIYQKLLSDKLSADLGYVYENIVAQMLVATGNRLFYHTWRSKTSNHNYEVDFLLSRGSKLWPIEVKSSGYQTHKSLDEFCKKYSEHISNRYLIYTKDLKKDKETILLPVFMTMFL</sequence>
<evidence type="ECO:0000259" key="2">
    <source>
        <dbReference type="Pfam" id="PF13635"/>
    </source>
</evidence>
<dbReference type="RefSeq" id="WP_158463672.1">
    <property type="nucleotide sequence ID" value="NZ_VZAD01000064.1"/>
</dbReference>
<dbReference type="SUPFAM" id="SSF52540">
    <property type="entry name" value="P-loop containing nucleoside triphosphate hydrolases"/>
    <property type="match status" value="1"/>
</dbReference>